<feature type="non-terminal residue" evidence="2">
    <location>
        <position position="66"/>
    </location>
</feature>
<proteinExistence type="predicted"/>
<reference evidence="2 3" key="1">
    <citation type="journal article" date="2017" name="Genome Biol. Evol.">
        <title>Phytophthora megakarya and P. palmivora, closely related causal agents of cacao black pod rot, underwent increases in genome sizes and gene numbers by different mechanisms.</title>
        <authorList>
            <person name="Ali S.S."/>
            <person name="Shao J."/>
            <person name="Lary D.J."/>
            <person name="Kronmiller B."/>
            <person name="Shen D."/>
            <person name="Strem M.D."/>
            <person name="Amoako-Attah I."/>
            <person name="Akrofi A.Y."/>
            <person name="Begoude B.A."/>
            <person name="Ten Hoopen G.M."/>
            <person name="Coulibaly K."/>
            <person name="Kebe B.I."/>
            <person name="Melnick R.L."/>
            <person name="Guiltinan M.J."/>
            <person name="Tyler B.M."/>
            <person name="Meinhardt L.W."/>
            <person name="Bailey B.A."/>
        </authorList>
    </citation>
    <scope>NUCLEOTIDE SEQUENCE [LARGE SCALE GENOMIC DNA]</scope>
    <source>
        <strain evidence="3">sbr112.9</strain>
    </source>
</reference>
<dbReference type="EMBL" id="NCKW01007803">
    <property type="protein sequence ID" value="POM69900.1"/>
    <property type="molecule type" value="Genomic_DNA"/>
</dbReference>
<keyword evidence="3" id="KW-1185">Reference proteome</keyword>
<comment type="caution">
    <text evidence="2">The sequence shown here is derived from an EMBL/GenBank/DDBJ whole genome shotgun (WGS) entry which is preliminary data.</text>
</comment>
<evidence type="ECO:0000313" key="3">
    <source>
        <dbReference type="Proteomes" id="UP000237271"/>
    </source>
</evidence>
<gene>
    <name evidence="2" type="ORF">PHPALM_13773</name>
</gene>
<sequence>MEGLGVVYEQEEPPVDSQQPPAGDNQAVAVAPTHEAEDDDEIRALAANPDDLDVQHQAPSLQPPHQ</sequence>
<feature type="region of interest" description="Disordered" evidence="1">
    <location>
        <begin position="1"/>
        <end position="66"/>
    </location>
</feature>
<accession>A0A2P4XWH1</accession>
<name>A0A2P4XWH1_9STRA</name>
<evidence type="ECO:0000313" key="2">
    <source>
        <dbReference type="EMBL" id="POM69900.1"/>
    </source>
</evidence>
<organism evidence="2 3">
    <name type="scientific">Phytophthora palmivora</name>
    <dbReference type="NCBI Taxonomy" id="4796"/>
    <lineage>
        <taxon>Eukaryota</taxon>
        <taxon>Sar</taxon>
        <taxon>Stramenopiles</taxon>
        <taxon>Oomycota</taxon>
        <taxon>Peronosporomycetes</taxon>
        <taxon>Peronosporales</taxon>
        <taxon>Peronosporaceae</taxon>
        <taxon>Phytophthora</taxon>
    </lineage>
</organism>
<dbReference type="Proteomes" id="UP000237271">
    <property type="component" value="Unassembled WGS sequence"/>
</dbReference>
<dbReference type="AlphaFoldDB" id="A0A2P4XWH1"/>
<protein>
    <submittedName>
        <fullName evidence="2">Uncharacterized protein</fullName>
    </submittedName>
</protein>
<evidence type="ECO:0000256" key="1">
    <source>
        <dbReference type="SAM" id="MobiDB-lite"/>
    </source>
</evidence>